<protein>
    <submittedName>
        <fullName evidence="1">Uncharacterized protein</fullName>
    </submittedName>
</protein>
<sequence>MEHITISYDDHNLRDEEFKNLDIALHSFCSALIPPPEKATGRYCGSFGVRTSATLALHTHYLSLGEQEGNFELVSESIQALRGVVRTMTLSARTAMTREPFDLDRRAIWTHRLFAKSAFLHIKYNAGDEKWESDLEALKQYLHYFAPRDKIHDYDIVGKGVLGFHGLGLYLALESRQRM</sequence>
<dbReference type="AlphaFoldDB" id="A0A0C3H6J5"/>
<gene>
    <name evidence="1" type="ORF">OIDMADRAFT_30572</name>
</gene>
<proteinExistence type="predicted"/>
<dbReference type="EMBL" id="KN832879">
    <property type="protein sequence ID" value="KIM98924.1"/>
    <property type="molecule type" value="Genomic_DNA"/>
</dbReference>
<reference evidence="1 2" key="1">
    <citation type="submission" date="2014-04" db="EMBL/GenBank/DDBJ databases">
        <authorList>
            <consortium name="DOE Joint Genome Institute"/>
            <person name="Kuo A."/>
            <person name="Martino E."/>
            <person name="Perotto S."/>
            <person name="Kohler A."/>
            <person name="Nagy L.G."/>
            <person name="Floudas D."/>
            <person name="Copeland A."/>
            <person name="Barry K.W."/>
            <person name="Cichocki N."/>
            <person name="Veneault-Fourrey C."/>
            <person name="LaButti K."/>
            <person name="Lindquist E.A."/>
            <person name="Lipzen A."/>
            <person name="Lundell T."/>
            <person name="Morin E."/>
            <person name="Murat C."/>
            <person name="Sun H."/>
            <person name="Tunlid A."/>
            <person name="Henrissat B."/>
            <person name="Grigoriev I.V."/>
            <person name="Hibbett D.S."/>
            <person name="Martin F."/>
            <person name="Nordberg H.P."/>
            <person name="Cantor M.N."/>
            <person name="Hua S.X."/>
        </authorList>
    </citation>
    <scope>NUCLEOTIDE SEQUENCE [LARGE SCALE GENOMIC DNA]</scope>
    <source>
        <strain evidence="1 2">Zn</strain>
    </source>
</reference>
<keyword evidence="2" id="KW-1185">Reference proteome</keyword>
<accession>A0A0C3H6J5</accession>
<reference evidence="2" key="2">
    <citation type="submission" date="2015-01" db="EMBL/GenBank/DDBJ databases">
        <title>Evolutionary Origins and Diversification of the Mycorrhizal Mutualists.</title>
        <authorList>
            <consortium name="DOE Joint Genome Institute"/>
            <consortium name="Mycorrhizal Genomics Consortium"/>
            <person name="Kohler A."/>
            <person name="Kuo A."/>
            <person name="Nagy L.G."/>
            <person name="Floudas D."/>
            <person name="Copeland A."/>
            <person name="Barry K.W."/>
            <person name="Cichocki N."/>
            <person name="Veneault-Fourrey C."/>
            <person name="LaButti K."/>
            <person name="Lindquist E.A."/>
            <person name="Lipzen A."/>
            <person name="Lundell T."/>
            <person name="Morin E."/>
            <person name="Murat C."/>
            <person name="Riley R."/>
            <person name="Ohm R."/>
            <person name="Sun H."/>
            <person name="Tunlid A."/>
            <person name="Henrissat B."/>
            <person name="Grigoriev I.V."/>
            <person name="Hibbett D.S."/>
            <person name="Martin F."/>
        </authorList>
    </citation>
    <scope>NUCLEOTIDE SEQUENCE [LARGE SCALE GENOMIC DNA]</scope>
    <source>
        <strain evidence="2">Zn</strain>
    </source>
</reference>
<evidence type="ECO:0000313" key="1">
    <source>
        <dbReference type="EMBL" id="KIM98924.1"/>
    </source>
</evidence>
<dbReference type="Proteomes" id="UP000054321">
    <property type="component" value="Unassembled WGS sequence"/>
</dbReference>
<dbReference type="HOGENOM" id="CLU_1503881_0_0_1"/>
<dbReference type="InParanoid" id="A0A0C3H6J5"/>
<organism evidence="1 2">
    <name type="scientific">Oidiodendron maius (strain Zn)</name>
    <dbReference type="NCBI Taxonomy" id="913774"/>
    <lineage>
        <taxon>Eukaryota</taxon>
        <taxon>Fungi</taxon>
        <taxon>Dikarya</taxon>
        <taxon>Ascomycota</taxon>
        <taxon>Pezizomycotina</taxon>
        <taxon>Leotiomycetes</taxon>
        <taxon>Leotiomycetes incertae sedis</taxon>
        <taxon>Myxotrichaceae</taxon>
        <taxon>Oidiodendron</taxon>
    </lineage>
</organism>
<evidence type="ECO:0000313" key="2">
    <source>
        <dbReference type="Proteomes" id="UP000054321"/>
    </source>
</evidence>
<name>A0A0C3H6J5_OIDMZ</name>